<dbReference type="InterPro" id="IPR027408">
    <property type="entry name" value="PNPase/RNase_PH_dom_sf"/>
</dbReference>
<dbReference type="RefSeq" id="XP_052904806.1">
    <property type="nucleotide sequence ID" value="XM_053049001.1"/>
</dbReference>
<reference evidence="1 2" key="1">
    <citation type="journal article" date="2014" name="Genome Announc.">
        <title>Genome Sequence of the Microsporidian Species Nematocida sp1 Strain ERTm6 (ATCC PRA-372).</title>
        <authorList>
            <person name="Bakowski M.A."/>
            <person name="Priest M."/>
            <person name="Young S."/>
            <person name="Cuomo C.A."/>
            <person name="Troemel E.R."/>
        </authorList>
    </citation>
    <scope>NUCLEOTIDE SEQUENCE [LARGE SCALE GENOMIC DNA]</scope>
    <source>
        <strain evidence="1 2">ERTm6</strain>
    </source>
</reference>
<dbReference type="GO" id="GO:0000176">
    <property type="term" value="C:nuclear exosome (RNase complex)"/>
    <property type="evidence" value="ECO:0007669"/>
    <property type="project" value="UniProtKB-ARBA"/>
</dbReference>
<dbReference type="Proteomes" id="UP000054524">
    <property type="component" value="Unassembled WGS sequence"/>
</dbReference>
<dbReference type="Gene3D" id="3.30.230.70">
    <property type="entry name" value="GHMP Kinase, N-terminal domain"/>
    <property type="match status" value="1"/>
</dbReference>
<dbReference type="EMBL" id="AKIJ01000003">
    <property type="protein sequence ID" value="KFG26251.1"/>
    <property type="molecule type" value="Genomic_DNA"/>
</dbReference>
<organism evidence="1 2">
    <name type="scientific">Nematocida ausubeli (strain ATCC PRA-371 / ERTm2)</name>
    <name type="common">Nematode killer fungus</name>
    <dbReference type="NCBI Taxonomy" id="1913371"/>
    <lineage>
        <taxon>Eukaryota</taxon>
        <taxon>Fungi</taxon>
        <taxon>Fungi incertae sedis</taxon>
        <taxon>Microsporidia</taxon>
        <taxon>Nematocida</taxon>
    </lineage>
</organism>
<proteinExistence type="predicted"/>
<dbReference type="InterPro" id="IPR020568">
    <property type="entry name" value="Ribosomal_Su5_D2-typ_SF"/>
</dbReference>
<evidence type="ECO:0000313" key="2">
    <source>
        <dbReference type="Proteomes" id="UP000054524"/>
    </source>
</evidence>
<dbReference type="HOGENOM" id="CLU_1448070_0_0_1"/>
<name>A0A086J283_NEMA1</name>
<dbReference type="GeneID" id="77676343"/>
<comment type="caution">
    <text evidence="1">The sequence shown here is derived from an EMBL/GenBank/DDBJ whole genome shotgun (WGS) entry which is preliminary data.</text>
</comment>
<keyword evidence="2" id="KW-1185">Reference proteome</keyword>
<accession>A0A086J283</accession>
<gene>
    <name evidence="1" type="ORF">NESG_01370</name>
</gene>
<evidence type="ECO:0000313" key="1">
    <source>
        <dbReference type="EMBL" id="KFG26251.1"/>
    </source>
</evidence>
<dbReference type="AlphaFoldDB" id="A0A086J283"/>
<protein>
    <submittedName>
        <fullName evidence="1">Uncharacterized protein</fullName>
    </submittedName>
</protein>
<sequence length="187" mass="20937">MGYFDCEYNALGRDKAGVLVKCEGSEVIGMLNGPFEPSGGILNMYSGSVRVIIMGSSKTRTQYASLQENIERILMDLIYLRDYPRCVLEIRIFVVSSIENILAAILNTISVLLINAGIQMKGILLAVHDSAAFSTSAYIYSNTKYQKVLRVGQPAKEDVAKLADLLERMTYSLKEDYKKDWQIALYK</sequence>
<dbReference type="SUPFAM" id="SSF54211">
    <property type="entry name" value="Ribosomal protein S5 domain 2-like"/>
    <property type="match status" value="1"/>
</dbReference>